<gene>
    <name evidence="1" type="ORF">ALQ33_05018</name>
</gene>
<evidence type="ECO:0000313" key="2">
    <source>
        <dbReference type="Proteomes" id="UP000279372"/>
    </source>
</evidence>
<proteinExistence type="predicted"/>
<dbReference type="Proteomes" id="UP000279372">
    <property type="component" value="Unassembled WGS sequence"/>
</dbReference>
<reference evidence="1 2" key="1">
    <citation type="submission" date="2018-08" db="EMBL/GenBank/DDBJ databases">
        <title>Recombination of ecologically and evolutionarily significant loci maintains genetic cohesion in the Pseudomonas syringae species complex.</title>
        <authorList>
            <person name="Dillon M."/>
            <person name="Thakur S."/>
            <person name="Almeida R.N.D."/>
            <person name="Weir B.S."/>
            <person name="Guttman D.S."/>
        </authorList>
    </citation>
    <scope>NUCLEOTIDE SEQUENCE [LARGE SCALE GENOMIC DNA]</scope>
    <source>
        <strain evidence="1 2">ICMP 8902</strain>
    </source>
</reference>
<sequence length="65" mass="7507">MRSPVGANLLAKAIVQFPHFAKPYRPLREQARSHKNPPRCQSVRRCRGPVLTYWMTCSTRSPLRS</sequence>
<comment type="caution">
    <text evidence="1">The sequence shown here is derived from an EMBL/GenBank/DDBJ whole genome shotgun (WGS) entry which is preliminary data.</text>
</comment>
<evidence type="ECO:0000313" key="1">
    <source>
        <dbReference type="EMBL" id="RMO85688.1"/>
    </source>
</evidence>
<name>A0A3M3YT30_9PSED</name>
<dbReference type="EMBL" id="RBQB01000233">
    <property type="protein sequence ID" value="RMO85688.1"/>
    <property type="molecule type" value="Genomic_DNA"/>
</dbReference>
<accession>A0A3M3YT30</accession>
<dbReference type="AlphaFoldDB" id="A0A3M3YT30"/>
<protein>
    <submittedName>
        <fullName evidence="1">Pyoverdine sidechain peptide synthetase II, D-Asp-L-Thr component</fullName>
    </submittedName>
</protein>
<organism evidence="1 2">
    <name type="scientific">Pseudomonas syringae pv. philadelphi</name>
    <dbReference type="NCBI Taxonomy" id="251706"/>
    <lineage>
        <taxon>Bacteria</taxon>
        <taxon>Pseudomonadati</taxon>
        <taxon>Pseudomonadota</taxon>
        <taxon>Gammaproteobacteria</taxon>
        <taxon>Pseudomonadales</taxon>
        <taxon>Pseudomonadaceae</taxon>
        <taxon>Pseudomonas</taxon>
    </lineage>
</organism>
<feature type="non-terminal residue" evidence="1">
    <location>
        <position position="65"/>
    </location>
</feature>